<evidence type="ECO:0000313" key="6">
    <source>
        <dbReference type="EMBL" id="MDJ1649826.1"/>
    </source>
</evidence>
<gene>
    <name evidence="6" type="ORF">QNJ86_03340</name>
</gene>
<reference evidence="6 7" key="1">
    <citation type="submission" date="2023-05" db="EMBL/GenBank/DDBJ databases">
        <title>Gordonibacter KGMB12511T sp. nov., isolated from faeces of healthy Korean.</title>
        <authorList>
            <person name="Kim H.S."/>
            <person name="Kim J.-S."/>
            <person name="Suh M.K."/>
            <person name="Eom M.K."/>
            <person name="Do H.E."/>
            <person name="Lee J.-S."/>
        </authorList>
    </citation>
    <scope>NUCLEOTIDE SEQUENCE [LARGE SCALE GENOMIC DNA]</scope>
    <source>
        <strain evidence="6 7">KGMB12511</strain>
    </source>
</reference>
<evidence type="ECO:0000256" key="1">
    <source>
        <dbReference type="ARBA" id="ARBA00023015"/>
    </source>
</evidence>
<dbReference type="PANTHER" id="PTHR47506:SF1">
    <property type="entry name" value="HTH-TYPE TRANSCRIPTIONAL REGULATOR YJDC"/>
    <property type="match status" value="1"/>
</dbReference>
<sequence>MARNKHPEETVNRILDVALKLFYEKGYDNTSIQDIIDGLGGLTKGAVYHHFKSKEDILSAALDRENAGLYQEMARIRDDGRMNGAQKLQALFEASVSGPQMEMWADIAPDVDPVKNSRLLGLQYQSIFEEAVPLFVLPIVEEGVRDGSICTDHPKEFSEVIVLVANLWASPMFRSCTAEELRTRVDFYLDMVKALGLSLEENGLGEVLEAYRRRFHARFKEVRNVDAAKG</sequence>
<evidence type="ECO:0000256" key="2">
    <source>
        <dbReference type="ARBA" id="ARBA00023125"/>
    </source>
</evidence>
<keyword evidence="1" id="KW-0805">Transcription regulation</keyword>
<dbReference type="EMBL" id="JASJEU010000006">
    <property type="protein sequence ID" value="MDJ1649826.1"/>
    <property type="molecule type" value="Genomic_DNA"/>
</dbReference>
<dbReference type="Pfam" id="PF00440">
    <property type="entry name" value="TetR_N"/>
    <property type="match status" value="1"/>
</dbReference>
<dbReference type="Gene3D" id="1.10.357.10">
    <property type="entry name" value="Tetracycline Repressor, domain 2"/>
    <property type="match status" value="1"/>
</dbReference>
<dbReference type="PROSITE" id="PS50977">
    <property type="entry name" value="HTH_TETR_2"/>
    <property type="match status" value="1"/>
</dbReference>
<dbReference type="PANTHER" id="PTHR47506">
    <property type="entry name" value="TRANSCRIPTIONAL REGULATORY PROTEIN"/>
    <property type="match status" value="1"/>
</dbReference>
<dbReference type="InterPro" id="IPR001647">
    <property type="entry name" value="HTH_TetR"/>
</dbReference>
<dbReference type="Proteomes" id="UP001232750">
    <property type="component" value="Unassembled WGS sequence"/>
</dbReference>
<comment type="caution">
    <text evidence="6">The sequence shown here is derived from an EMBL/GenBank/DDBJ whole genome shotgun (WGS) entry which is preliminary data.</text>
</comment>
<keyword evidence="3" id="KW-0804">Transcription</keyword>
<dbReference type="InterPro" id="IPR009057">
    <property type="entry name" value="Homeodomain-like_sf"/>
</dbReference>
<evidence type="ECO:0000256" key="4">
    <source>
        <dbReference type="PROSITE-ProRule" id="PRU00335"/>
    </source>
</evidence>
<name>A0ABT7DJX5_9ACTN</name>
<proteinExistence type="predicted"/>
<feature type="DNA-binding region" description="H-T-H motif" evidence="4">
    <location>
        <begin position="32"/>
        <end position="51"/>
    </location>
</feature>
<dbReference type="SUPFAM" id="SSF46689">
    <property type="entry name" value="Homeodomain-like"/>
    <property type="match status" value="1"/>
</dbReference>
<evidence type="ECO:0000313" key="7">
    <source>
        <dbReference type="Proteomes" id="UP001232750"/>
    </source>
</evidence>
<evidence type="ECO:0000259" key="5">
    <source>
        <dbReference type="PROSITE" id="PS50977"/>
    </source>
</evidence>
<dbReference type="RefSeq" id="WP_283831169.1">
    <property type="nucleotide sequence ID" value="NZ_JASJEU010000006.1"/>
</dbReference>
<feature type="domain" description="HTH tetR-type" evidence="5">
    <location>
        <begin position="8"/>
        <end position="69"/>
    </location>
</feature>
<organism evidence="6 7">
    <name type="scientific">Gordonibacter faecis</name>
    <dbReference type="NCBI Taxonomy" id="3047475"/>
    <lineage>
        <taxon>Bacteria</taxon>
        <taxon>Bacillati</taxon>
        <taxon>Actinomycetota</taxon>
        <taxon>Coriobacteriia</taxon>
        <taxon>Eggerthellales</taxon>
        <taxon>Eggerthellaceae</taxon>
        <taxon>Gordonibacter</taxon>
    </lineage>
</organism>
<protein>
    <submittedName>
        <fullName evidence="6">TetR/AcrR family transcriptional regulator</fullName>
    </submittedName>
</protein>
<keyword evidence="2 4" id="KW-0238">DNA-binding</keyword>
<accession>A0ABT7DJX5</accession>
<evidence type="ECO:0000256" key="3">
    <source>
        <dbReference type="ARBA" id="ARBA00023163"/>
    </source>
</evidence>
<keyword evidence="7" id="KW-1185">Reference proteome</keyword>